<reference evidence="2" key="1">
    <citation type="journal article" date="2023" name="PhytoFront">
        <title>Draft Genome Resources of Seven Strains of Tilletia horrida, Causal Agent of Kernel Smut of Rice.</title>
        <authorList>
            <person name="Khanal S."/>
            <person name="Antony Babu S."/>
            <person name="Zhou X.G."/>
        </authorList>
    </citation>
    <scope>NUCLEOTIDE SEQUENCE</scope>
    <source>
        <strain evidence="2">TX6</strain>
    </source>
</reference>
<proteinExistence type="inferred from homology"/>
<dbReference type="Proteomes" id="UP001176517">
    <property type="component" value="Unassembled WGS sequence"/>
</dbReference>
<dbReference type="Pfam" id="PF02566">
    <property type="entry name" value="OsmC"/>
    <property type="match status" value="1"/>
</dbReference>
<dbReference type="SUPFAM" id="SSF82784">
    <property type="entry name" value="OsmC-like"/>
    <property type="match status" value="1"/>
</dbReference>
<comment type="similarity">
    <text evidence="1">Belongs to the OsmC/Ohr family.</text>
</comment>
<evidence type="ECO:0008006" key="4">
    <source>
        <dbReference type="Google" id="ProtNLM"/>
    </source>
</evidence>
<dbReference type="EMBL" id="JAPDMZ010000178">
    <property type="protein sequence ID" value="KAK0546876.1"/>
    <property type="molecule type" value="Genomic_DNA"/>
</dbReference>
<dbReference type="AlphaFoldDB" id="A0AAN6JQK3"/>
<protein>
    <recommendedName>
        <fullName evidence="4">Organic hydroperoxide resistance protein</fullName>
    </recommendedName>
</protein>
<gene>
    <name evidence="2" type="ORF">OC846_005087</name>
</gene>
<evidence type="ECO:0000313" key="2">
    <source>
        <dbReference type="EMBL" id="KAK0546876.1"/>
    </source>
</evidence>
<dbReference type="Gene3D" id="3.30.300.20">
    <property type="match status" value="1"/>
</dbReference>
<evidence type="ECO:0000256" key="1">
    <source>
        <dbReference type="ARBA" id="ARBA00007378"/>
    </source>
</evidence>
<evidence type="ECO:0000313" key="3">
    <source>
        <dbReference type="Proteomes" id="UP001176517"/>
    </source>
</evidence>
<dbReference type="NCBIfam" id="TIGR03561">
    <property type="entry name" value="organ_hyd_perox"/>
    <property type="match status" value="1"/>
</dbReference>
<dbReference type="Gene3D" id="2.20.25.10">
    <property type="match status" value="1"/>
</dbReference>
<sequence>MTLALVVRSSVARLAAGRTSALTGRHLTTSARALGPSYTATAVASGAGRNGKISILSPSHDLALAMPKELGGTGNGQNPETLFAGGYAACFLSALQLVARESKVKLPDDLAINADVTIANNGDGFELAVVLTGKSDKIDKAELEKLLHEAHKICPYSKATRNNIPVELKVA</sequence>
<dbReference type="PANTHER" id="PTHR33797:SF2">
    <property type="entry name" value="ORGANIC HYDROPEROXIDE RESISTANCE PROTEIN-LIKE"/>
    <property type="match status" value="1"/>
</dbReference>
<accession>A0AAN6JQK3</accession>
<dbReference type="PANTHER" id="PTHR33797">
    <property type="entry name" value="ORGANIC HYDROPEROXIDE RESISTANCE PROTEIN-LIKE"/>
    <property type="match status" value="1"/>
</dbReference>
<dbReference type="InterPro" id="IPR019953">
    <property type="entry name" value="OHR"/>
</dbReference>
<keyword evidence="3" id="KW-1185">Reference proteome</keyword>
<dbReference type="InterPro" id="IPR036102">
    <property type="entry name" value="OsmC/Ohrsf"/>
</dbReference>
<name>A0AAN6JQK3_9BASI</name>
<organism evidence="2 3">
    <name type="scientific">Tilletia horrida</name>
    <dbReference type="NCBI Taxonomy" id="155126"/>
    <lineage>
        <taxon>Eukaryota</taxon>
        <taxon>Fungi</taxon>
        <taxon>Dikarya</taxon>
        <taxon>Basidiomycota</taxon>
        <taxon>Ustilaginomycotina</taxon>
        <taxon>Exobasidiomycetes</taxon>
        <taxon>Tilletiales</taxon>
        <taxon>Tilletiaceae</taxon>
        <taxon>Tilletia</taxon>
    </lineage>
</organism>
<dbReference type="GO" id="GO:0006979">
    <property type="term" value="P:response to oxidative stress"/>
    <property type="evidence" value="ECO:0007669"/>
    <property type="project" value="InterPro"/>
</dbReference>
<dbReference type="InterPro" id="IPR015946">
    <property type="entry name" value="KH_dom-like_a/b"/>
</dbReference>
<comment type="caution">
    <text evidence="2">The sequence shown here is derived from an EMBL/GenBank/DDBJ whole genome shotgun (WGS) entry which is preliminary data.</text>
</comment>
<dbReference type="InterPro" id="IPR003718">
    <property type="entry name" value="OsmC/Ohr_fam"/>
</dbReference>